<proteinExistence type="predicted"/>
<protein>
    <submittedName>
        <fullName evidence="2">Uncharacterized protein</fullName>
    </submittedName>
</protein>
<accession>A0ABQ9TUQ2</accession>
<evidence type="ECO:0000313" key="3">
    <source>
        <dbReference type="Proteomes" id="UP001266305"/>
    </source>
</evidence>
<feature type="region of interest" description="Disordered" evidence="1">
    <location>
        <begin position="57"/>
        <end position="83"/>
    </location>
</feature>
<reference evidence="2 3" key="1">
    <citation type="submission" date="2023-05" db="EMBL/GenBank/DDBJ databases">
        <title>B98-5 Cell Line De Novo Hybrid Assembly: An Optical Mapping Approach.</title>
        <authorList>
            <person name="Kananen K."/>
            <person name="Auerbach J.A."/>
            <person name="Kautto E."/>
            <person name="Blachly J.S."/>
        </authorList>
    </citation>
    <scope>NUCLEOTIDE SEQUENCE [LARGE SCALE GENOMIC DNA]</scope>
    <source>
        <strain evidence="2">B95-8</strain>
        <tissue evidence="2">Cell line</tissue>
    </source>
</reference>
<feature type="compositionally biased region" description="Low complexity" evidence="1">
    <location>
        <begin position="63"/>
        <end position="78"/>
    </location>
</feature>
<gene>
    <name evidence="2" type="ORF">P7K49_034420</name>
</gene>
<dbReference type="Proteomes" id="UP001266305">
    <property type="component" value="Unassembled WGS sequence"/>
</dbReference>
<organism evidence="2 3">
    <name type="scientific">Saguinus oedipus</name>
    <name type="common">Cotton-top tamarin</name>
    <name type="synonym">Oedipomidas oedipus</name>
    <dbReference type="NCBI Taxonomy" id="9490"/>
    <lineage>
        <taxon>Eukaryota</taxon>
        <taxon>Metazoa</taxon>
        <taxon>Chordata</taxon>
        <taxon>Craniata</taxon>
        <taxon>Vertebrata</taxon>
        <taxon>Euteleostomi</taxon>
        <taxon>Mammalia</taxon>
        <taxon>Eutheria</taxon>
        <taxon>Euarchontoglires</taxon>
        <taxon>Primates</taxon>
        <taxon>Haplorrhini</taxon>
        <taxon>Platyrrhini</taxon>
        <taxon>Cebidae</taxon>
        <taxon>Callitrichinae</taxon>
        <taxon>Saguinus</taxon>
    </lineage>
</organism>
<evidence type="ECO:0000313" key="2">
    <source>
        <dbReference type="EMBL" id="KAK2088513.1"/>
    </source>
</evidence>
<name>A0ABQ9TUQ2_SAGOE</name>
<comment type="caution">
    <text evidence="2">The sequence shown here is derived from an EMBL/GenBank/DDBJ whole genome shotgun (WGS) entry which is preliminary data.</text>
</comment>
<keyword evidence="3" id="KW-1185">Reference proteome</keyword>
<dbReference type="EMBL" id="JASSZA010000019">
    <property type="protein sequence ID" value="KAK2088513.1"/>
    <property type="molecule type" value="Genomic_DNA"/>
</dbReference>
<sequence length="111" mass="11876">MEEVYMLTKSTGNLSCTYSQGTFDSPACDCAPGPTQFKNPDCFNPTNFLDKGKFQGNDAFMPSGASRRGRGPSSTGSGVHSDDYAPVYPGKFYLLPVENPSSINLTYSAPA</sequence>
<evidence type="ECO:0000256" key="1">
    <source>
        <dbReference type="SAM" id="MobiDB-lite"/>
    </source>
</evidence>